<protein>
    <submittedName>
        <fullName evidence="4">Type I polyketide synthase</fullName>
    </submittedName>
</protein>
<dbReference type="InterPro" id="IPR016035">
    <property type="entry name" value="Acyl_Trfase/lysoPLipase"/>
</dbReference>
<dbReference type="PANTHER" id="PTHR43775">
    <property type="entry name" value="FATTY ACID SYNTHASE"/>
    <property type="match status" value="1"/>
</dbReference>
<dbReference type="SUPFAM" id="SSF52151">
    <property type="entry name" value="FabD/lysophospholipase-like"/>
    <property type="match status" value="1"/>
</dbReference>
<dbReference type="Gene3D" id="3.40.47.10">
    <property type="match status" value="1"/>
</dbReference>
<dbReference type="Pfam" id="PF22336">
    <property type="entry name" value="RhiE-like_linker"/>
    <property type="match status" value="1"/>
</dbReference>
<dbReference type="SUPFAM" id="SSF53901">
    <property type="entry name" value="Thiolase-like"/>
    <property type="match status" value="1"/>
</dbReference>
<dbReference type="Gene3D" id="3.40.366.10">
    <property type="entry name" value="Malonyl-Coenzyme A Acyl Carrier Protein, domain 2"/>
    <property type="match status" value="1"/>
</dbReference>
<dbReference type="EMBL" id="SMKP01000452">
    <property type="protein sequence ID" value="TDC99331.1"/>
    <property type="molecule type" value="Genomic_DNA"/>
</dbReference>
<dbReference type="Gene3D" id="3.30.70.3290">
    <property type="match status" value="1"/>
</dbReference>
<gene>
    <name evidence="4" type="ORF">E1294_52135</name>
</gene>
<dbReference type="GO" id="GO:0004312">
    <property type="term" value="F:fatty acid synthase activity"/>
    <property type="evidence" value="ECO:0007669"/>
    <property type="project" value="TreeGrafter"/>
</dbReference>
<keyword evidence="5" id="KW-1185">Reference proteome</keyword>
<dbReference type="AlphaFoldDB" id="A0A4R4V3M1"/>
<feature type="domain" description="Malonyl-CoA:ACP transacylase (MAT)" evidence="2">
    <location>
        <begin position="167"/>
        <end position="235"/>
    </location>
</feature>
<evidence type="ECO:0000259" key="3">
    <source>
        <dbReference type="Pfam" id="PF22336"/>
    </source>
</evidence>
<dbReference type="InterPro" id="IPR016039">
    <property type="entry name" value="Thiolase-like"/>
</dbReference>
<dbReference type="PANTHER" id="PTHR43775:SF51">
    <property type="entry name" value="INACTIVE PHENOLPHTHIOCEROL SYNTHESIS POLYKETIDE SYNTHASE TYPE I PKS1-RELATED"/>
    <property type="match status" value="1"/>
</dbReference>
<dbReference type="GO" id="GO:0006633">
    <property type="term" value="P:fatty acid biosynthetic process"/>
    <property type="evidence" value="ECO:0007669"/>
    <property type="project" value="TreeGrafter"/>
</dbReference>
<evidence type="ECO:0000313" key="4">
    <source>
        <dbReference type="EMBL" id="TDC99331.1"/>
    </source>
</evidence>
<sequence>MALRHGRLPRTLHVDEPSPHVDWSAGAVELLTEARSWDELDRPRRAAVSSFGVSGTNAHVIIEQGDETEETTGDDGALPVLPWLISAKSPEALAGQARRLASWVAERPEHDPAGIAWTLAGGRSVLEHRAVVVGADRDELLAGLAALAEDPSGVISGSGSGGKVSLLFAGQGSQRVGMGRELAEAFPVFGAELDEICRVLDPLLPHPLREVMFSDPEGVLGETGMTQPALFAFEV</sequence>
<feature type="domain" description="RhiE-like KS-MAT linker" evidence="3">
    <location>
        <begin position="85"/>
        <end position="149"/>
    </location>
</feature>
<reference evidence="4 5" key="1">
    <citation type="submission" date="2019-03" db="EMBL/GenBank/DDBJ databases">
        <title>Draft genome sequences of novel Actinobacteria.</title>
        <authorList>
            <person name="Sahin N."/>
            <person name="Ay H."/>
            <person name="Saygin H."/>
        </authorList>
    </citation>
    <scope>NUCLEOTIDE SEQUENCE [LARGE SCALE GENOMIC DNA]</scope>
    <source>
        <strain evidence="4 5">KC712</strain>
    </source>
</reference>
<organism evidence="4 5">
    <name type="scientific">Nonomuraea diastatica</name>
    <dbReference type="NCBI Taxonomy" id="1848329"/>
    <lineage>
        <taxon>Bacteria</taxon>
        <taxon>Bacillati</taxon>
        <taxon>Actinomycetota</taxon>
        <taxon>Actinomycetes</taxon>
        <taxon>Streptosporangiales</taxon>
        <taxon>Streptosporangiaceae</taxon>
        <taxon>Nonomuraea</taxon>
    </lineage>
</organism>
<dbReference type="InterPro" id="IPR050091">
    <property type="entry name" value="PKS_NRPS_Biosynth_Enz"/>
</dbReference>
<feature type="non-terminal residue" evidence="4">
    <location>
        <position position="235"/>
    </location>
</feature>
<dbReference type="OrthoDB" id="3540929at2"/>
<keyword evidence="1" id="KW-0808">Transferase</keyword>
<evidence type="ECO:0000259" key="2">
    <source>
        <dbReference type="Pfam" id="PF00698"/>
    </source>
</evidence>
<dbReference type="InterPro" id="IPR014043">
    <property type="entry name" value="Acyl_transferase_dom"/>
</dbReference>
<dbReference type="Pfam" id="PF00698">
    <property type="entry name" value="Acyl_transf_1"/>
    <property type="match status" value="1"/>
</dbReference>
<accession>A0A4R4V3M1</accession>
<comment type="caution">
    <text evidence="4">The sequence shown here is derived from an EMBL/GenBank/DDBJ whole genome shotgun (WGS) entry which is preliminary data.</text>
</comment>
<dbReference type="InterPro" id="IPR054514">
    <property type="entry name" value="RhiE-like_linker"/>
</dbReference>
<evidence type="ECO:0000256" key="1">
    <source>
        <dbReference type="ARBA" id="ARBA00022679"/>
    </source>
</evidence>
<proteinExistence type="predicted"/>
<name>A0A4R4V3M1_9ACTN</name>
<evidence type="ECO:0000313" key="5">
    <source>
        <dbReference type="Proteomes" id="UP000294543"/>
    </source>
</evidence>
<dbReference type="Proteomes" id="UP000294543">
    <property type="component" value="Unassembled WGS sequence"/>
</dbReference>
<dbReference type="InterPro" id="IPR001227">
    <property type="entry name" value="Ac_transferase_dom_sf"/>
</dbReference>